<dbReference type="GO" id="GO:0006302">
    <property type="term" value="P:double-strand break repair"/>
    <property type="evidence" value="ECO:0007669"/>
    <property type="project" value="TreeGrafter"/>
</dbReference>
<accession>A0A2M6WJZ3</accession>
<name>A0A2M6WJZ3_9BACT</name>
<proteinExistence type="predicted"/>
<dbReference type="EMBL" id="PFAY01000012">
    <property type="protein sequence ID" value="PIT93107.1"/>
    <property type="molecule type" value="Genomic_DNA"/>
</dbReference>
<dbReference type="InterPro" id="IPR012340">
    <property type="entry name" value="NA-bd_OB-fold"/>
</dbReference>
<dbReference type="Pfam" id="PF11967">
    <property type="entry name" value="RecO_N"/>
    <property type="match status" value="1"/>
</dbReference>
<dbReference type="GO" id="GO:0043590">
    <property type="term" value="C:bacterial nucleoid"/>
    <property type="evidence" value="ECO:0007669"/>
    <property type="project" value="TreeGrafter"/>
</dbReference>
<keyword evidence="3" id="KW-0234">DNA repair</keyword>
<evidence type="ECO:0000313" key="5">
    <source>
        <dbReference type="EMBL" id="PIT93107.1"/>
    </source>
</evidence>
<dbReference type="InterPro" id="IPR003717">
    <property type="entry name" value="RecO"/>
</dbReference>
<organism evidence="5 6">
    <name type="scientific">Candidatus Harrisonbacteria bacterium CG10_big_fil_rev_8_21_14_0_10_38_8</name>
    <dbReference type="NCBI Taxonomy" id="1974582"/>
    <lineage>
        <taxon>Bacteria</taxon>
        <taxon>Candidatus Harrisoniibacteriota</taxon>
    </lineage>
</organism>
<evidence type="ECO:0000256" key="2">
    <source>
        <dbReference type="ARBA" id="ARBA00023172"/>
    </source>
</evidence>
<dbReference type="GO" id="GO:0006310">
    <property type="term" value="P:DNA recombination"/>
    <property type="evidence" value="ECO:0007669"/>
    <property type="project" value="UniProtKB-KW"/>
</dbReference>
<reference evidence="6" key="1">
    <citation type="submission" date="2017-09" db="EMBL/GenBank/DDBJ databases">
        <title>Depth-based differentiation of microbial function through sediment-hosted aquifers and enrichment of novel symbionts in the deep terrestrial subsurface.</title>
        <authorList>
            <person name="Probst A.J."/>
            <person name="Ladd B."/>
            <person name="Jarett J.K."/>
            <person name="Geller-Mcgrath D.E."/>
            <person name="Sieber C.M.K."/>
            <person name="Emerson J.B."/>
            <person name="Anantharaman K."/>
            <person name="Thomas B.C."/>
            <person name="Malmstrom R."/>
            <person name="Stieglmeier M."/>
            <person name="Klingl A."/>
            <person name="Woyke T."/>
            <person name="Ryan C.M."/>
            <person name="Banfield J.F."/>
        </authorList>
    </citation>
    <scope>NUCLEOTIDE SEQUENCE [LARGE SCALE GENOMIC DNA]</scope>
</reference>
<comment type="caution">
    <text evidence="5">The sequence shown here is derived from an EMBL/GenBank/DDBJ whole genome shotgun (WGS) entry which is preliminary data.</text>
</comment>
<sequence>MTEYTTQALVLTRDLVSEDDASLLIYTEKLGKIRARAKALYKPTSKLSVHLQPLKISTIRVVKTKGFQVVDALSQEKIFTSDKNIKNLLSLVTVIDKLTNYLEPDYELWEVLNTKELVSRDVLSILGFDPTHASCLRCKKVKPEKFLVSVMEYVCVNCTKYFTN</sequence>
<dbReference type="PANTHER" id="PTHR33991:SF1">
    <property type="entry name" value="DNA REPAIR PROTEIN RECO"/>
    <property type="match status" value="1"/>
</dbReference>
<evidence type="ECO:0000256" key="1">
    <source>
        <dbReference type="ARBA" id="ARBA00022763"/>
    </source>
</evidence>
<dbReference type="Proteomes" id="UP000229112">
    <property type="component" value="Unassembled WGS sequence"/>
</dbReference>
<evidence type="ECO:0000313" key="6">
    <source>
        <dbReference type="Proteomes" id="UP000229112"/>
    </source>
</evidence>
<evidence type="ECO:0000259" key="4">
    <source>
        <dbReference type="Pfam" id="PF11967"/>
    </source>
</evidence>
<gene>
    <name evidence="5" type="ORF">COU06_01755</name>
</gene>
<dbReference type="AlphaFoldDB" id="A0A2M6WJZ3"/>
<dbReference type="Gene3D" id="2.40.50.140">
    <property type="entry name" value="Nucleic acid-binding proteins"/>
    <property type="match status" value="1"/>
</dbReference>
<dbReference type="InterPro" id="IPR022572">
    <property type="entry name" value="DNA_rep/recomb_RecO_N"/>
</dbReference>
<evidence type="ECO:0000256" key="3">
    <source>
        <dbReference type="ARBA" id="ARBA00023204"/>
    </source>
</evidence>
<keyword evidence="1" id="KW-0227">DNA damage</keyword>
<feature type="domain" description="DNA replication/recombination mediator RecO N-terminal" evidence="4">
    <location>
        <begin position="1"/>
        <end position="71"/>
    </location>
</feature>
<dbReference type="SUPFAM" id="SSF50249">
    <property type="entry name" value="Nucleic acid-binding proteins"/>
    <property type="match status" value="1"/>
</dbReference>
<keyword evidence="2" id="KW-0233">DNA recombination</keyword>
<protein>
    <recommendedName>
        <fullName evidence="4">DNA replication/recombination mediator RecO N-terminal domain-containing protein</fullName>
    </recommendedName>
</protein>
<dbReference type="PANTHER" id="PTHR33991">
    <property type="entry name" value="DNA REPAIR PROTEIN RECO"/>
    <property type="match status" value="1"/>
</dbReference>